<feature type="transmembrane region" description="Helical" evidence="5">
    <location>
        <begin position="433"/>
        <end position="452"/>
    </location>
</feature>
<evidence type="ECO:0000256" key="6">
    <source>
        <dbReference type="SAM" id="SignalP"/>
    </source>
</evidence>
<dbReference type="Proteomes" id="UP000199752">
    <property type="component" value="Chromosome 1"/>
</dbReference>
<evidence type="ECO:0000256" key="3">
    <source>
        <dbReference type="ARBA" id="ARBA00022989"/>
    </source>
</evidence>
<feature type="transmembrane region" description="Helical" evidence="5">
    <location>
        <begin position="179"/>
        <end position="197"/>
    </location>
</feature>
<dbReference type="InterPro" id="IPR002781">
    <property type="entry name" value="TM_pro_TauE-like"/>
</dbReference>
<reference evidence="8 9" key="1">
    <citation type="submission" date="2014-11" db="EMBL/GenBank/DDBJ databases">
        <title>Comparative genomic analysis of Cryptosporidium hominis reveals occurrence of genetic recombination in virulent subtypes.</title>
        <authorList>
            <person name="Guo Y."/>
            <person name="Tang K."/>
            <person name="Frace M."/>
            <person name="Li N."/>
            <person name="Roellig D.M."/>
            <person name="Sammons S."/>
            <person name="Knipe K."/>
            <person name="Rowe L."/>
            <person name="Feng Y."/>
            <person name="Xiao L."/>
        </authorList>
    </citation>
    <scope>NUCLEOTIDE SEQUENCE [LARGE SCALE GENOMIC DNA]</scope>
    <source>
        <strain evidence="8">30976</strain>
    </source>
</reference>
<dbReference type="AlphaFoldDB" id="A0A0S4TAV3"/>
<feature type="signal peptide" evidence="6">
    <location>
        <begin position="1"/>
        <end position="28"/>
    </location>
</feature>
<dbReference type="PANTHER" id="PTHR14255:SF3">
    <property type="entry name" value="SULFITE EXPORTER TAUE_SAFE FAMILY PROTEIN 5-RELATED"/>
    <property type="match status" value="1"/>
</dbReference>
<dbReference type="VEuPathDB" id="CryptoDB:GY17_00001208"/>
<feature type="transmembrane region" description="Helical" evidence="5">
    <location>
        <begin position="89"/>
        <end position="109"/>
    </location>
</feature>
<evidence type="ECO:0000256" key="1">
    <source>
        <dbReference type="ARBA" id="ARBA00004141"/>
    </source>
</evidence>
<accession>A0A0S4TAV3</accession>
<dbReference type="EMBL" id="JTAI01000044">
    <property type="protein sequence ID" value="PPS97089.1"/>
    <property type="molecule type" value="Genomic_DNA"/>
</dbReference>
<dbReference type="VEuPathDB" id="CryptoDB:CHUDEA1_2030"/>
<evidence type="ECO:0000313" key="9">
    <source>
        <dbReference type="Proteomes" id="UP001429100"/>
    </source>
</evidence>
<evidence type="ECO:0000256" key="4">
    <source>
        <dbReference type="ARBA" id="ARBA00023136"/>
    </source>
</evidence>
<dbReference type="GO" id="GO:0031464">
    <property type="term" value="C:Cul4A-RING E3 ubiquitin ligase complex"/>
    <property type="evidence" value="ECO:0007669"/>
    <property type="project" value="TreeGrafter"/>
</dbReference>
<evidence type="ECO:0000256" key="2">
    <source>
        <dbReference type="ARBA" id="ARBA00022692"/>
    </source>
</evidence>
<dbReference type="GO" id="GO:0016567">
    <property type="term" value="P:protein ubiquitination"/>
    <property type="evidence" value="ECO:0007669"/>
    <property type="project" value="TreeGrafter"/>
</dbReference>
<organism evidence="7">
    <name type="scientific">Cryptosporidium hominis</name>
    <dbReference type="NCBI Taxonomy" id="237895"/>
    <lineage>
        <taxon>Eukaryota</taxon>
        <taxon>Sar</taxon>
        <taxon>Alveolata</taxon>
        <taxon>Apicomplexa</taxon>
        <taxon>Conoidasida</taxon>
        <taxon>Coccidia</taxon>
        <taxon>Eucoccidiorida</taxon>
        <taxon>Eimeriorina</taxon>
        <taxon>Cryptosporidiidae</taxon>
        <taxon>Cryptosporidium</taxon>
    </lineage>
</organism>
<reference evidence="7" key="2">
    <citation type="submission" date="2015-08" db="EMBL/GenBank/DDBJ databases">
        <authorList>
            <person name="Babu N.S."/>
            <person name="Beckwith C.J."/>
            <person name="Beseler K.G."/>
            <person name="Brison A."/>
            <person name="Carone J.V."/>
            <person name="Caskin T.P."/>
            <person name="Diamond M."/>
            <person name="Durham M.E."/>
            <person name="Foxe J.M."/>
            <person name="Go M."/>
            <person name="Henderson B.A."/>
            <person name="Jones I.B."/>
            <person name="McGettigan J.A."/>
            <person name="Micheletti S.J."/>
            <person name="Nasrallah M.E."/>
            <person name="Ortiz D."/>
            <person name="Piller C.R."/>
            <person name="Privatt S.R."/>
            <person name="Schneider S.L."/>
            <person name="Sharp S."/>
            <person name="Smith T.C."/>
            <person name="Stanton J.D."/>
            <person name="Ullery H.E."/>
            <person name="Wilson R.J."/>
            <person name="Serrano M.G."/>
            <person name="Buck G."/>
            <person name="Lee V."/>
            <person name="Wang Y."/>
            <person name="Carvalho R."/>
            <person name="Voegtly L."/>
            <person name="Shi R."/>
            <person name="Duckworth R."/>
            <person name="Johnson A."/>
            <person name="Loviza R."/>
            <person name="Walstead R."/>
            <person name="Shah Z."/>
            <person name="Kiflezghi M."/>
            <person name="Wade K."/>
            <person name="Ball S.L."/>
            <person name="Bradley K.W."/>
            <person name="Asai D.J."/>
            <person name="Bowman C.A."/>
            <person name="Russell D.A."/>
            <person name="Pope W.H."/>
            <person name="Jacobs-Sera D."/>
            <person name="Hendrix R.W."/>
            <person name="Hatfull G.F."/>
        </authorList>
    </citation>
    <scope>NUCLEOTIDE SEQUENCE [LARGE SCALE GENOMIC DNA]</scope>
</reference>
<dbReference type="OrthoDB" id="342890at2759"/>
<keyword evidence="2 5" id="KW-0812">Transmembrane</keyword>
<feature type="transmembrane region" description="Helical" evidence="5">
    <location>
        <begin position="491"/>
        <end position="516"/>
    </location>
</feature>
<reference evidence="8 9" key="3">
    <citation type="submission" date="2017-10" db="EMBL/GenBank/DDBJ databases">
        <title>Consistent, comparative and evidence-based genome annotation and re-annotation for the closely-related species, Cryptosporidium parvum, C. hominis and C. tyzzeri.</title>
        <authorList>
            <person name="Baptista R.P."/>
            <person name="Li Y."/>
            <person name="Sateriale A."/>
            <person name="Striepen B."/>
            <person name="Kissinger J.C."/>
        </authorList>
    </citation>
    <scope>NUCLEOTIDE SEQUENCE [LARGE SCALE GENOMIC DNA]</scope>
    <source>
        <strain evidence="8">30976</strain>
    </source>
</reference>
<protein>
    <submittedName>
        <fullName evidence="8">Transmembrane protein TauE-like</fullName>
    </submittedName>
</protein>
<feature type="transmembrane region" description="Helical" evidence="5">
    <location>
        <begin position="318"/>
        <end position="336"/>
    </location>
</feature>
<feature type="transmembrane region" description="Helical" evidence="5">
    <location>
        <begin position="152"/>
        <end position="172"/>
    </location>
</feature>
<feature type="transmembrane region" description="Helical" evidence="5">
    <location>
        <begin position="50"/>
        <end position="77"/>
    </location>
</feature>
<name>A0A0S4TAV3_CRYHO</name>
<feature type="transmembrane region" description="Helical" evidence="5">
    <location>
        <begin position="287"/>
        <end position="306"/>
    </location>
</feature>
<dbReference type="EMBL" id="LN877947">
    <property type="protein sequence ID" value="CUV04145.1"/>
    <property type="molecule type" value="Genomic_DNA"/>
</dbReference>
<keyword evidence="3 5" id="KW-1133">Transmembrane helix</keyword>
<dbReference type="VEuPathDB" id="CryptoDB:Chro.10233"/>
<evidence type="ECO:0000256" key="5">
    <source>
        <dbReference type="SAM" id="Phobius"/>
    </source>
</evidence>
<dbReference type="PANTHER" id="PTHR14255">
    <property type="entry name" value="CEREBLON"/>
    <property type="match status" value="1"/>
</dbReference>
<dbReference type="Pfam" id="PF01925">
    <property type="entry name" value="TauE"/>
    <property type="match status" value="1"/>
</dbReference>
<evidence type="ECO:0000313" key="8">
    <source>
        <dbReference type="EMBL" id="PPS97089.1"/>
    </source>
</evidence>
<keyword evidence="9" id="KW-1185">Reference proteome</keyword>
<dbReference type="VEuPathDB" id="CryptoDB:ChTU502y2012_305g0165"/>
<dbReference type="Proteomes" id="UP001429100">
    <property type="component" value="Unassembled WGS sequence"/>
</dbReference>
<dbReference type="GO" id="GO:0016020">
    <property type="term" value="C:membrane"/>
    <property type="evidence" value="ECO:0007669"/>
    <property type="project" value="UniProtKB-SubCell"/>
</dbReference>
<keyword evidence="6" id="KW-0732">Signal</keyword>
<feature type="chain" id="PRO_5006627604" evidence="6">
    <location>
        <begin position="29"/>
        <end position="518"/>
    </location>
</feature>
<comment type="subcellular location">
    <subcellularLocation>
        <location evidence="1">Membrane</location>
        <topology evidence="1">Multi-pass membrane protein</topology>
    </subcellularLocation>
</comment>
<proteinExistence type="predicted"/>
<feature type="transmembrane region" description="Helical" evidence="5">
    <location>
        <begin position="458"/>
        <end position="479"/>
    </location>
</feature>
<evidence type="ECO:0000313" key="7">
    <source>
        <dbReference type="EMBL" id="CUV04145.1"/>
    </source>
</evidence>
<feature type="transmembrane region" description="Helical" evidence="5">
    <location>
        <begin position="399"/>
        <end position="421"/>
    </location>
</feature>
<gene>
    <name evidence="7" type="ORF">CHUDEA1_2030</name>
    <name evidence="8" type="ORF">GY17_00001208</name>
</gene>
<keyword evidence="4 5" id="KW-0472">Membrane</keyword>
<sequence>MGSIIVILRKLCLITVIFLVLCASEGDAISPKLQDERIKSISDLTQMDIISLLIVGCFASIAVSAGGGGGIISMPIFLGLMRVPFSQAVTFSSAIILGGVICALVTNLLQYKRAVPEYNDATTFLKLAVTENQIHEYSFSFMPVEKAPLIDIQIVLFIAPLLTLGSLCGVFVGRYVSNLVSIFVLNALLLYVLKVSISKFNKIRESEKKTIKIPNCEPELLSPTISQTKQLVNGEKIKDNLKVILYLYTLSIIRVEKIVMNSINEQSSIIQIASPLHQDKWVKFRNYKLWITFILLCFFSVWISILESGILFSKESRIHLLLWLSSVIILLLFPNISLPKRSLNLITSIINSQERLAKIAKTFHSNVTNQDYNAIDIVSYIRSKYCNNFSNYILASLEVLSVGLIGGITGASGGILISTIFYSSQVDPSSIAANNSTCLIISTLTCFFTYLFEGRVHFDLAILLLVISVICTLIGKNIIDYYVRKYKLSSIIVGILIILISASLIYMNLRLFVLIINY</sequence>